<dbReference type="AlphaFoldDB" id="A0A1X7RBD3"/>
<sequence length="286" mass="32885">MSKLPQFRTLNNGVQIPELGLGLWQTPESKSANIVYEALKIGYRHFDSAQWYANERGAAKGIIRWLKEDPRNNKRKDIFFTTKIKDPNHGYENTKKSIKDSLEQVKGIGYIDLVLIHSPQSNKALRLGTWKALQEAVNEGVVKSIGVSNYAVPHIQEILKWDEMTVKPVINQVEINPWLTRKEIVNFCRKNGIEVEAYSPLTRGKKLNDPTIKKIAKKYGKEPAQILIKWSIQKGFIVLPKTTHEERLLSNIDVFDFTISEEDIALMTHDDEYQVFCSWDPTTYRG</sequence>
<accession>A0A1X7RBD3</accession>
<protein>
    <submittedName>
        <fullName evidence="7">Similar to Saccharomyces cerevisiae YJR096W Putative xylose and arabinose reductase</fullName>
    </submittedName>
</protein>
<dbReference type="Gene3D" id="3.20.20.100">
    <property type="entry name" value="NADP-dependent oxidoreductase domain"/>
    <property type="match status" value="1"/>
</dbReference>
<dbReference type="FunFam" id="3.20.20.100:FF:000015">
    <property type="entry name" value="Oxidoreductase, aldo/keto reductase family"/>
    <property type="match status" value="1"/>
</dbReference>
<proteinExistence type="inferred from homology"/>
<dbReference type="InterPro" id="IPR018170">
    <property type="entry name" value="Aldo/ket_reductase_CS"/>
</dbReference>
<evidence type="ECO:0000256" key="1">
    <source>
        <dbReference type="ARBA" id="ARBA00007905"/>
    </source>
</evidence>
<evidence type="ECO:0000313" key="7">
    <source>
        <dbReference type="EMBL" id="SMN22935.1"/>
    </source>
</evidence>
<dbReference type="PANTHER" id="PTHR43827:SF13">
    <property type="entry name" value="ALDO_KETO REDUCTASE FAMILY PROTEIN"/>
    <property type="match status" value="1"/>
</dbReference>
<dbReference type="OrthoDB" id="416253at2759"/>
<feature type="site" description="Lowers pKa of active site Tyr" evidence="5">
    <location>
        <position position="83"/>
    </location>
</feature>
<name>A0A1X7RBD3_9SACH</name>
<dbReference type="PROSITE" id="PS00063">
    <property type="entry name" value="ALDOKETO_REDUCTASE_3"/>
    <property type="match status" value="1"/>
</dbReference>
<dbReference type="PROSITE" id="PS00062">
    <property type="entry name" value="ALDOKETO_REDUCTASE_2"/>
    <property type="match status" value="1"/>
</dbReference>
<dbReference type="InterPro" id="IPR023210">
    <property type="entry name" value="NADP_OxRdtase_dom"/>
</dbReference>
<dbReference type="PANTHER" id="PTHR43827">
    <property type="entry name" value="2,5-DIKETO-D-GLUCONIC ACID REDUCTASE"/>
    <property type="match status" value="1"/>
</dbReference>
<evidence type="ECO:0000313" key="8">
    <source>
        <dbReference type="Proteomes" id="UP000196158"/>
    </source>
</evidence>
<dbReference type="PRINTS" id="PR00069">
    <property type="entry name" value="ALDKETRDTASE"/>
</dbReference>
<evidence type="ECO:0000259" key="6">
    <source>
        <dbReference type="Pfam" id="PF00248"/>
    </source>
</evidence>
<feature type="domain" description="NADP-dependent oxidoreductase" evidence="6">
    <location>
        <begin position="19"/>
        <end position="267"/>
    </location>
</feature>
<dbReference type="CDD" id="cd19071">
    <property type="entry name" value="AKR_AKR1-5-like"/>
    <property type="match status" value="1"/>
</dbReference>
<reference evidence="7 8" key="1">
    <citation type="submission" date="2017-04" db="EMBL/GenBank/DDBJ databases">
        <authorList>
            <person name="Afonso C.L."/>
            <person name="Miller P.J."/>
            <person name="Scott M.A."/>
            <person name="Spackman E."/>
            <person name="Goraichik I."/>
            <person name="Dimitrov K.M."/>
            <person name="Suarez D.L."/>
            <person name="Swayne D.E."/>
        </authorList>
    </citation>
    <scope>NUCLEOTIDE SEQUENCE [LARGE SCALE GENOMIC DNA]</scope>
</reference>
<comment type="similarity">
    <text evidence="1">Belongs to the aldo/keto reductase family.</text>
</comment>
<dbReference type="InterPro" id="IPR036812">
    <property type="entry name" value="NAD(P)_OxRdtase_dom_sf"/>
</dbReference>
<dbReference type="STRING" id="1789683.A0A1X7RBD3"/>
<dbReference type="GO" id="GO:0016616">
    <property type="term" value="F:oxidoreductase activity, acting on the CH-OH group of donors, NAD or NADP as acceptor"/>
    <property type="evidence" value="ECO:0007669"/>
    <property type="project" value="UniProtKB-ARBA"/>
</dbReference>
<feature type="active site" description="Proton donor" evidence="3">
    <location>
        <position position="52"/>
    </location>
</feature>
<evidence type="ECO:0000256" key="5">
    <source>
        <dbReference type="PIRSR" id="PIRSR000097-3"/>
    </source>
</evidence>
<dbReference type="PIRSF" id="PIRSF000097">
    <property type="entry name" value="AKR"/>
    <property type="match status" value="1"/>
</dbReference>
<feature type="binding site" evidence="4">
    <location>
        <position position="117"/>
    </location>
    <ligand>
        <name>substrate</name>
    </ligand>
</feature>
<gene>
    <name evidence="7" type="ORF">KASA_0C00077G</name>
</gene>
<dbReference type="Proteomes" id="UP000196158">
    <property type="component" value="Unassembled WGS sequence"/>
</dbReference>
<evidence type="ECO:0000256" key="3">
    <source>
        <dbReference type="PIRSR" id="PIRSR000097-1"/>
    </source>
</evidence>
<keyword evidence="2" id="KW-0560">Oxidoreductase</keyword>
<dbReference type="InterPro" id="IPR020471">
    <property type="entry name" value="AKR"/>
</dbReference>
<evidence type="ECO:0000256" key="2">
    <source>
        <dbReference type="ARBA" id="ARBA00023002"/>
    </source>
</evidence>
<organism evidence="7 8">
    <name type="scientific">Maudiozyma saulgeensis</name>
    <dbReference type="NCBI Taxonomy" id="1789683"/>
    <lineage>
        <taxon>Eukaryota</taxon>
        <taxon>Fungi</taxon>
        <taxon>Dikarya</taxon>
        <taxon>Ascomycota</taxon>
        <taxon>Saccharomycotina</taxon>
        <taxon>Saccharomycetes</taxon>
        <taxon>Saccharomycetales</taxon>
        <taxon>Saccharomycetaceae</taxon>
        <taxon>Maudiozyma</taxon>
    </lineage>
</organism>
<dbReference type="Pfam" id="PF00248">
    <property type="entry name" value="Aldo_ket_red"/>
    <property type="match status" value="1"/>
</dbReference>
<dbReference type="SUPFAM" id="SSF51430">
    <property type="entry name" value="NAD(P)-linked oxidoreductase"/>
    <property type="match status" value="1"/>
</dbReference>
<evidence type="ECO:0000256" key="4">
    <source>
        <dbReference type="PIRSR" id="PIRSR000097-2"/>
    </source>
</evidence>
<dbReference type="EMBL" id="FXLY01000016">
    <property type="protein sequence ID" value="SMN22935.1"/>
    <property type="molecule type" value="Genomic_DNA"/>
</dbReference>
<keyword evidence="8" id="KW-1185">Reference proteome</keyword>